<dbReference type="RefSeq" id="WP_034571304.1">
    <property type="nucleotide sequence ID" value="NZ_JQBS01000007.1"/>
</dbReference>
<dbReference type="PANTHER" id="PTHR43477:SF1">
    <property type="entry name" value="DIHYDROANTICAPSIN 7-DEHYDROGENASE"/>
    <property type="match status" value="1"/>
</dbReference>
<keyword evidence="2" id="KW-0560">Oxidoreductase</keyword>
<dbReference type="CDD" id="cd11731">
    <property type="entry name" value="Lin1944_like_SDR_c"/>
    <property type="match status" value="1"/>
</dbReference>
<dbReference type="AlphaFoldDB" id="A0A0R2I168"/>
<evidence type="ECO:0000256" key="1">
    <source>
        <dbReference type="ARBA" id="ARBA00006484"/>
    </source>
</evidence>
<proteinExistence type="inferred from homology"/>
<dbReference type="GO" id="GO:0016491">
    <property type="term" value="F:oxidoreductase activity"/>
    <property type="evidence" value="ECO:0007669"/>
    <property type="project" value="UniProtKB-KW"/>
</dbReference>
<dbReference type="PATRIC" id="fig|1449336.4.peg.205"/>
<evidence type="ECO:0000313" key="4">
    <source>
        <dbReference type="Proteomes" id="UP000051658"/>
    </source>
</evidence>
<reference evidence="3 4" key="1">
    <citation type="journal article" date="2015" name="Genome Announc.">
        <title>Expanding the biotechnology potential of lactobacilli through comparative genomics of 213 strains and associated genera.</title>
        <authorList>
            <person name="Sun Z."/>
            <person name="Harris H.M."/>
            <person name="McCann A."/>
            <person name="Guo C."/>
            <person name="Argimon S."/>
            <person name="Zhang W."/>
            <person name="Yang X."/>
            <person name="Jeffery I.B."/>
            <person name="Cooney J.C."/>
            <person name="Kagawa T.F."/>
            <person name="Liu W."/>
            <person name="Song Y."/>
            <person name="Salvetti E."/>
            <person name="Wrobel A."/>
            <person name="Rasinkangas P."/>
            <person name="Parkhill J."/>
            <person name="Rea M.C."/>
            <person name="O'Sullivan O."/>
            <person name="Ritari J."/>
            <person name="Douillard F.P."/>
            <person name="Paul Ross R."/>
            <person name="Yang R."/>
            <person name="Briner A.E."/>
            <person name="Felis G.E."/>
            <person name="de Vos W.M."/>
            <person name="Barrangou R."/>
            <person name="Klaenhammer T.R."/>
            <person name="Caufield P.W."/>
            <person name="Cui Y."/>
            <person name="Zhang H."/>
            <person name="O'Toole P.W."/>
        </authorList>
    </citation>
    <scope>NUCLEOTIDE SEQUENCE [LARGE SCALE GENOMIC DNA]</scope>
    <source>
        <strain evidence="3 4">DSM 20623</strain>
    </source>
</reference>
<dbReference type="NCBIfam" id="NF005754">
    <property type="entry name" value="PRK07578.1"/>
    <property type="match status" value="1"/>
</dbReference>
<comment type="similarity">
    <text evidence="1">Belongs to the short-chain dehydrogenases/reductases (SDR) family.</text>
</comment>
<dbReference type="eggNOG" id="COG1028">
    <property type="taxonomic scope" value="Bacteria"/>
</dbReference>
<evidence type="ECO:0000256" key="2">
    <source>
        <dbReference type="ARBA" id="ARBA00023002"/>
    </source>
</evidence>
<dbReference type="Gene3D" id="3.40.50.720">
    <property type="entry name" value="NAD(P)-binding Rossmann-like Domain"/>
    <property type="match status" value="1"/>
</dbReference>
<evidence type="ECO:0000313" key="3">
    <source>
        <dbReference type="EMBL" id="KRN57222.1"/>
    </source>
</evidence>
<name>A0A0R2I168_CARDV</name>
<dbReference type="InterPro" id="IPR051122">
    <property type="entry name" value="SDR_DHRS6-like"/>
</dbReference>
<accession>A0A0R2I168</accession>
<protein>
    <submittedName>
        <fullName evidence="3">Short chain dehydrogenase</fullName>
    </submittedName>
</protein>
<sequence length="200" mass="21471">MKKALIIGGTGTIGTAVAKKLEKHYEVLIASRHSKEYPVDISSVDSIQSLFEKTGKIDAVIVTAGAAHFGPLKEMTVEDNLVSVTNKLLGQVNIVLLGTDFVKDKGSFTLVTGIMMDDPIYQGASAALANGGVRAFAKSAALELPRGIRINTVSPNVLKESWDKYQDFFVGFNPVSAEKVANAFVKSVRGLQTGESYEVY</sequence>
<dbReference type="GeneID" id="89588198"/>
<dbReference type="SUPFAM" id="SSF51735">
    <property type="entry name" value="NAD(P)-binding Rossmann-fold domains"/>
    <property type="match status" value="1"/>
</dbReference>
<dbReference type="InterPro" id="IPR002347">
    <property type="entry name" value="SDR_fam"/>
</dbReference>
<comment type="caution">
    <text evidence="3">The sequence shown here is derived from an EMBL/GenBank/DDBJ whole genome shotgun (WGS) entry which is preliminary data.</text>
</comment>
<dbReference type="PANTHER" id="PTHR43477">
    <property type="entry name" value="DIHYDROANTICAPSIN 7-DEHYDROGENASE"/>
    <property type="match status" value="1"/>
</dbReference>
<dbReference type="Proteomes" id="UP000051658">
    <property type="component" value="Unassembled WGS sequence"/>
</dbReference>
<gene>
    <name evidence="3" type="ORF">IV74_GL000203</name>
</gene>
<dbReference type="EMBL" id="JQBS01000007">
    <property type="protein sequence ID" value="KRN57222.1"/>
    <property type="molecule type" value="Genomic_DNA"/>
</dbReference>
<organism evidence="3 4">
    <name type="scientific">Carnobacterium divergens DSM 20623</name>
    <dbReference type="NCBI Taxonomy" id="1449336"/>
    <lineage>
        <taxon>Bacteria</taxon>
        <taxon>Bacillati</taxon>
        <taxon>Bacillota</taxon>
        <taxon>Bacilli</taxon>
        <taxon>Lactobacillales</taxon>
        <taxon>Carnobacteriaceae</taxon>
        <taxon>Carnobacterium</taxon>
    </lineage>
</organism>
<dbReference type="PRINTS" id="PR00081">
    <property type="entry name" value="GDHRDH"/>
</dbReference>
<keyword evidence="4" id="KW-1185">Reference proteome</keyword>
<dbReference type="InterPro" id="IPR036291">
    <property type="entry name" value="NAD(P)-bd_dom_sf"/>
</dbReference>
<dbReference type="Pfam" id="PF13561">
    <property type="entry name" value="adh_short_C2"/>
    <property type="match status" value="1"/>
</dbReference>